<evidence type="ECO:0000313" key="2">
    <source>
        <dbReference type="Proteomes" id="UP000823909"/>
    </source>
</evidence>
<organism evidence="1 2">
    <name type="scientific">Candidatus Mediterraneibacter quadrami</name>
    <dbReference type="NCBI Taxonomy" id="2838684"/>
    <lineage>
        <taxon>Bacteria</taxon>
        <taxon>Bacillati</taxon>
        <taxon>Bacillota</taxon>
        <taxon>Clostridia</taxon>
        <taxon>Lachnospirales</taxon>
        <taxon>Lachnospiraceae</taxon>
        <taxon>Mediterraneibacter</taxon>
    </lineage>
</organism>
<reference evidence="1" key="2">
    <citation type="submission" date="2021-04" db="EMBL/GenBank/DDBJ databases">
        <authorList>
            <person name="Gilroy R."/>
        </authorList>
    </citation>
    <scope>NUCLEOTIDE SEQUENCE</scope>
    <source>
        <strain evidence="1">ChiBcec15-3976</strain>
    </source>
</reference>
<comment type="caution">
    <text evidence="1">The sequence shown here is derived from an EMBL/GenBank/DDBJ whole genome shotgun (WGS) entry which is preliminary data.</text>
</comment>
<reference evidence="1" key="1">
    <citation type="journal article" date="2021" name="PeerJ">
        <title>Extensive microbial diversity within the chicken gut microbiome revealed by metagenomics and culture.</title>
        <authorList>
            <person name="Gilroy R."/>
            <person name="Ravi A."/>
            <person name="Getino M."/>
            <person name="Pursley I."/>
            <person name="Horton D.L."/>
            <person name="Alikhan N.F."/>
            <person name="Baker D."/>
            <person name="Gharbi K."/>
            <person name="Hall N."/>
            <person name="Watson M."/>
            <person name="Adriaenssens E.M."/>
            <person name="Foster-Nyarko E."/>
            <person name="Jarju S."/>
            <person name="Secka A."/>
            <person name="Antonio M."/>
            <person name="Oren A."/>
            <person name="Chaudhuri R.R."/>
            <person name="La Ragione R."/>
            <person name="Hildebrand F."/>
            <person name="Pallen M.J."/>
        </authorList>
    </citation>
    <scope>NUCLEOTIDE SEQUENCE</scope>
    <source>
        <strain evidence="1">ChiBcec15-3976</strain>
    </source>
</reference>
<dbReference type="AlphaFoldDB" id="A0A9D2RED8"/>
<dbReference type="Gene3D" id="3.30.70.940">
    <property type="entry name" value="NusG, N-terminal domain"/>
    <property type="match status" value="1"/>
</dbReference>
<dbReference type="EMBL" id="DWUU01000059">
    <property type="protein sequence ID" value="HJD43250.1"/>
    <property type="molecule type" value="Genomic_DNA"/>
</dbReference>
<protein>
    <recommendedName>
        <fullName evidence="3">NusG-like N-terminal domain-containing protein</fullName>
    </recommendedName>
</protein>
<name>A0A9D2RED8_9FIRM</name>
<evidence type="ECO:0008006" key="3">
    <source>
        <dbReference type="Google" id="ProtNLM"/>
    </source>
</evidence>
<dbReference type="SUPFAM" id="SSF82679">
    <property type="entry name" value="N-utilization substance G protein NusG, N-terminal domain"/>
    <property type="match status" value="1"/>
</dbReference>
<evidence type="ECO:0000313" key="1">
    <source>
        <dbReference type="EMBL" id="HJD43250.1"/>
    </source>
</evidence>
<dbReference type="InterPro" id="IPR036735">
    <property type="entry name" value="NGN_dom_sf"/>
</dbReference>
<proteinExistence type="predicted"/>
<dbReference type="GO" id="GO:0006354">
    <property type="term" value="P:DNA-templated transcription elongation"/>
    <property type="evidence" value="ECO:0007669"/>
    <property type="project" value="InterPro"/>
</dbReference>
<gene>
    <name evidence="1" type="ORF">H9910_09695</name>
</gene>
<dbReference type="Proteomes" id="UP000823909">
    <property type="component" value="Unassembled WGS sequence"/>
</dbReference>
<accession>A0A9D2RED8</accession>
<sequence length="168" mass="19412">MWCVLRCRPEDAGDIMKSCRRNIPADILQDAFIFTCDRMKRYQGSWHVETRELFPGYVFLETADIRELADALEPYRAYVSVLEDESLLRRVDPEEEELLRLLGGSSHHLKLSRGYIRDGITHITQGPLAGMEEQIRKIDRHKRTAQVGFRAEGRERSFMAGLEITGKS</sequence>